<dbReference type="InterPro" id="IPR000222">
    <property type="entry name" value="PP2C_BS"/>
</dbReference>
<dbReference type="Pfam" id="PF00481">
    <property type="entry name" value="PP2C"/>
    <property type="match status" value="1"/>
</dbReference>
<dbReference type="InterPro" id="IPR036457">
    <property type="entry name" value="PPM-type-like_dom_sf"/>
</dbReference>
<gene>
    <name evidence="11" type="ORF">CSSPTR1EN2_LOCUS21456</name>
</gene>
<evidence type="ECO:0000256" key="8">
    <source>
        <dbReference type="ARBA" id="ARBA00023211"/>
    </source>
</evidence>
<name>A0ABP0UY74_9BRYO</name>
<evidence type="ECO:0000313" key="12">
    <source>
        <dbReference type="Proteomes" id="UP001497512"/>
    </source>
</evidence>
<dbReference type="SMART" id="SM00332">
    <property type="entry name" value="PP2Cc"/>
    <property type="match status" value="1"/>
</dbReference>
<evidence type="ECO:0000256" key="2">
    <source>
        <dbReference type="ARBA" id="ARBA00001946"/>
    </source>
</evidence>
<accession>A0ABP0UY74</accession>
<evidence type="ECO:0000256" key="7">
    <source>
        <dbReference type="ARBA" id="ARBA00022912"/>
    </source>
</evidence>
<keyword evidence="4" id="KW-0479">Metal-binding</keyword>
<dbReference type="SUPFAM" id="SSF81606">
    <property type="entry name" value="PP2C-like"/>
    <property type="match status" value="1"/>
</dbReference>
<evidence type="ECO:0000256" key="9">
    <source>
        <dbReference type="RuleBase" id="RU003465"/>
    </source>
</evidence>
<protein>
    <recommendedName>
        <fullName evidence="3">protein-serine/threonine phosphatase</fullName>
        <ecNumber evidence="3">3.1.3.16</ecNumber>
    </recommendedName>
</protein>
<evidence type="ECO:0000256" key="4">
    <source>
        <dbReference type="ARBA" id="ARBA00022723"/>
    </source>
</evidence>
<sequence>MARTAAMAMPSSLHINTPSSGTSIITSSSLKHHGCCCSTSFLTGSKLVGVSIPAHLLVRGPELNVRVQSNRYSPYCALLLKERYGAIATQGTGRRLMEDTYSIAVDPKGVDPAFFGVYDGHGGNAVAEMLKTNMWPVYKKKLAGSDLVKATTAAYLELDQLSLAQPKGLFGAMRERGLGGSKCGATAATVVLLPRQGEKQVLVAANVGDARVVLCRGGQAVQLTVDHKPDVEAERKRIEAKNPTPKKPLVVNVEGTWRVGGLLALSRAFGDVYLKDWSDNKVDGARGGFGLTAEPYVTVETLTPEDQLIILGTDGLWELGNQQVVDICLAAGETTPLDEITKKLVKVAQGKGVTDDIAGIVIRL</sequence>
<keyword evidence="12" id="KW-1185">Reference proteome</keyword>
<evidence type="ECO:0000256" key="6">
    <source>
        <dbReference type="ARBA" id="ARBA00022842"/>
    </source>
</evidence>
<organism evidence="11 12">
    <name type="scientific">Sphagnum troendelagicum</name>
    <dbReference type="NCBI Taxonomy" id="128251"/>
    <lineage>
        <taxon>Eukaryota</taxon>
        <taxon>Viridiplantae</taxon>
        <taxon>Streptophyta</taxon>
        <taxon>Embryophyta</taxon>
        <taxon>Bryophyta</taxon>
        <taxon>Sphagnophytina</taxon>
        <taxon>Sphagnopsida</taxon>
        <taxon>Sphagnales</taxon>
        <taxon>Sphagnaceae</taxon>
        <taxon>Sphagnum</taxon>
    </lineage>
</organism>
<evidence type="ECO:0000256" key="1">
    <source>
        <dbReference type="ARBA" id="ARBA00001936"/>
    </source>
</evidence>
<keyword evidence="6" id="KW-0460">Magnesium</keyword>
<dbReference type="EMBL" id="OZ019900">
    <property type="protein sequence ID" value="CAK9233378.1"/>
    <property type="molecule type" value="Genomic_DNA"/>
</dbReference>
<dbReference type="PROSITE" id="PS51746">
    <property type="entry name" value="PPM_2"/>
    <property type="match status" value="1"/>
</dbReference>
<dbReference type="Gene3D" id="3.60.40.10">
    <property type="entry name" value="PPM-type phosphatase domain"/>
    <property type="match status" value="1"/>
</dbReference>
<keyword evidence="8" id="KW-0464">Manganese</keyword>
<dbReference type="InterPro" id="IPR015655">
    <property type="entry name" value="PP2C"/>
</dbReference>
<evidence type="ECO:0000256" key="5">
    <source>
        <dbReference type="ARBA" id="ARBA00022801"/>
    </source>
</evidence>
<comment type="similarity">
    <text evidence="9">Belongs to the PP2C family.</text>
</comment>
<dbReference type="CDD" id="cd00143">
    <property type="entry name" value="PP2Cc"/>
    <property type="match status" value="1"/>
</dbReference>
<dbReference type="PANTHER" id="PTHR47992">
    <property type="entry name" value="PROTEIN PHOSPHATASE"/>
    <property type="match status" value="1"/>
</dbReference>
<dbReference type="PROSITE" id="PS01032">
    <property type="entry name" value="PPM_1"/>
    <property type="match status" value="1"/>
</dbReference>
<dbReference type="EC" id="3.1.3.16" evidence="3"/>
<comment type="cofactor">
    <cofactor evidence="2">
        <name>Mg(2+)</name>
        <dbReference type="ChEBI" id="CHEBI:18420"/>
    </cofactor>
</comment>
<dbReference type="Proteomes" id="UP001497512">
    <property type="component" value="Chromosome 8"/>
</dbReference>
<reference evidence="11" key="1">
    <citation type="submission" date="2024-02" db="EMBL/GenBank/DDBJ databases">
        <authorList>
            <consortium name="ELIXIR-Norway"/>
            <consortium name="Elixir Norway"/>
        </authorList>
    </citation>
    <scope>NUCLEOTIDE SEQUENCE</scope>
</reference>
<dbReference type="InterPro" id="IPR001932">
    <property type="entry name" value="PPM-type_phosphatase-like_dom"/>
</dbReference>
<comment type="cofactor">
    <cofactor evidence="1">
        <name>Mn(2+)</name>
        <dbReference type="ChEBI" id="CHEBI:29035"/>
    </cofactor>
</comment>
<feature type="domain" description="PPM-type phosphatase" evidence="10">
    <location>
        <begin position="83"/>
        <end position="364"/>
    </location>
</feature>
<evidence type="ECO:0000313" key="11">
    <source>
        <dbReference type="EMBL" id="CAK9233378.1"/>
    </source>
</evidence>
<keyword evidence="5 9" id="KW-0378">Hydrolase</keyword>
<evidence type="ECO:0000259" key="10">
    <source>
        <dbReference type="PROSITE" id="PS51746"/>
    </source>
</evidence>
<keyword evidence="7 9" id="KW-0904">Protein phosphatase</keyword>
<evidence type="ECO:0000256" key="3">
    <source>
        <dbReference type="ARBA" id="ARBA00013081"/>
    </source>
</evidence>
<proteinExistence type="inferred from homology"/>